<comment type="catalytic activity">
    <reaction evidence="2">
        <text>Couples ATP hydrolysis with the unwinding of duplex DNA by translocating in the 3'-5' direction.</text>
        <dbReference type="EC" id="5.6.2.4"/>
    </reaction>
</comment>
<dbReference type="EMBL" id="WUYX01000044">
    <property type="protein sequence ID" value="MXV63267.1"/>
    <property type="molecule type" value="Genomic_DNA"/>
</dbReference>
<accession>A0A6B0VQA6</accession>
<feature type="compositionally biased region" description="Basic and acidic residues" evidence="5">
    <location>
        <begin position="351"/>
        <end position="370"/>
    </location>
</feature>
<feature type="region of interest" description="Disordered" evidence="5">
    <location>
        <begin position="324"/>
        <end position="370"/>
    </location>
</feature>
<organism evidence="7 8">
    <name type="scientific">Natronorubrum halalkaliphilum</name>
    <dbReference type="NCBI Taxonomy" id="2691917"/>
    <lineage>
        <taxon>Archaea</taxon>
        <taxon>Methanobacteriati</taxon>
        <taxon>Methanobacteriota</taxon>
        <taxon>Stenosarchaea group</taxon>
        <taxon>Halobacteria</taxon>
        <taxon>Halobacteriales</taxon>
        <taxon>Natrialbaceae</taxon>
        <taxon>Natronorubrum</taxon>
    </lineage>
</organism>
<comment type="catalytic activity">
    <reaction evidence="4">
        <text>ATP + H2O = ADP + phosphate + H(+)</text>
        <dbReference type="Rhea" id="RHEA:13065"/>
        <dbReference type="ChEBI" id="CHEBI:15377"/>
        <dbReference type="ChEBI" id="CHEBI:15378"/>
        <dbReference type="ChEBI" id="CHEBI:30616"/>
        <dbReference type="ChEBI" id="CHEBI:43474"/>
        <dbReference type="ChEBI" id="CHEBI:456216"/>
        <dbReference type="EC" id="5.6.2.4"/>
    </reaction>
</comment>
<evidence type="ECO:0000256" key="5">
    <source>
        <dbReference type="SAM" id="MobiDB-lite"/>
    </source>
</evidence>
<dbReference type="Pfam" id="PF01935">
    <property type="entry name" value="DUF87"/>
    <property type="match status" value="1"/>
</dbReference>
<dbReference type="InterPro" id="IPR027417">
    <property type="entry name" value="P-loop_NTPase"/>
</dbReference>
<reference evidence="7 8" key="1">
    <citation type="submission" date="2020-01" db="EMBL/GenBank/DDBJ databases">
        <title>Natronorubrum sp. JWXQ-INN 674 isolated from Inner Mongolia Autonomous Region of China.</title>
        <authorList>
            <person name="Xue Q."/>
        </authorList>
    </citation>
    <scope>NUCLEOTIDE SEQUENCE [LARGE SCALE GENOMIC DNA]</scope>
    <source>
        <strain evidence="7 8">JWXQ-INN-674</strain>
    </source>
</reference>
<evidence type="ECO:0000259" key="6">
    <source>
        <dbReference type="Pfam" id="PF01935"/>
    </source>
</evidence>
<comment type="catalytic activity">
    <reaction evidence="3">
        <text>ATP + H2O = ADP + phosphate + H(+)</text>
        <dbReference type="Rhea" id="RHEA:13065"/>
        <dbReference type="ChEBI" id="CHEBI:15377"/>
        <dbReference type="ChEBI" id="CHEBI:15378"/>
        <dbReference type="ChEBI" id="CHEBI:30616"/>
        <dbReference type="ChEBI" id="CHEBI:43474"/>
        <dbReference type="ChEBI" id="CHEBI:456216"/>
        <dbReference type="EC" id="5.6.2.3"/>
    </reaction>
</comment>
<comment type="caution">
    <text evidence="7">The sequence shown here is derived from an EMBL/GenBank/DDBJ whole genome shotgun (WGS) entry which is preliminary data.</text>
</comment>
<feature type="domain" description="Helicase HerA central" evidence="6">
    <location>
        <begin position="42"/>
        <end position="119"/>
    </location>
</feature>
<sequence>MSFVIGRGDDLEAGPVGHLGAYRARDGSKGATLHLDFDGPHAMLIVGKRGYGKSYTMGVLAEGLARARGVTPVIIDPMGVFDTLAASTPGEGVPATVVEKPTVAPTALDPRSWCALLGLSPESGPGGLVWQAAQETSTLESMADHIEATDAPVADKRAAANHLRLADAWAVFDPDGLDATDLGSSEVTIIDVSGLESAPMNAVCRGVAEALYRARVTDAIDRLPWLLLDEAHTFFDGVAEPALRTILTRGRAPGVSLVSATQRPSAVPSVGISQSDVLLSHRLTSQADLDALQDAQPTYMNVSLSDADRLPDDPGEVLIIDDATETIHSAQVRPRDTPHGGDSPRASDVIVDDKPDDATALRDSNGSDRG</sequence>
<name>A0A6B0VQA6_9EURY</name>
<dbReference type="Proteomes" id="UP000434101">
    <property type="component" value="Unassembled WGS sequence"/>
</dbReference>
<evidence type="ECO:0000256" key="2">
    <source>
        <dbReference type="ARBA" id="ARBA00034617"/>
    </source>
</evidence>
<proteinExistence type="inferred from homology"/>
<evidence type="ECO:0000256" key="3">
    <source>
        <dbReference type="ARBA" id="ARBA00048954"/>
    </source>
</evidence>
<comment type="similarity">
    <text evidence="1">Belongs to the HerA family.</text>
</comment>
<evidence type="ECO:0000256" key="4">
    <source>
        <dbReference type="ARBA" id="ARBA00048988"/>
    </source>
</evidence>
<dbReference type="GO" id="GO:0043138">
    <property type="term" value="F:3'-5' DNA helicase activity"/>
    <property type="evidence" value="ECO:0007669"/>
    <property type="project" value="UniProtKB-EC"/>
</dbReference>
<evidence type="ECO:0000256" key="1">
    <source>
        <dbReference type="ARBA" id="ARBA00007816"/>
    </source>
</evidence>
<dbReference type="GO" id="GO:0043139">
    <property type="term" value="F:5'-3' DNA helicase activity"/>
    <property type="evidence" value="ECO:0007669"/>
    <property type="project" value="UniProtKB-EC"/>
</dbReference>
<dbReference type="PANTHER" id="PTHR42957:SF1">
    <property type="entry name" value="HELICASE MJ1565-RELATED"/>
    <property type="match status" value="1"/>
</dbReference>
<dbReference type="SUPFAM" id="SSF52540">
    <property type="entry name" value="P-loop containing nucleoside triphosphate hydrolases"/>
    <property type="match status" value="1"/>
</dbReference>
<dbReference type="InterPro" id="IPR008571">
    <property type="entry name" value="HerA-like"/>
</dbReference>
<protein>
    <submittedName>
        <fullName evidence="7">DUF87 domain-containing protein</fullName>
    </submittedName>
</protein>
<evidence type="ECO:0000313" key="7">
    <source>
        <dbReference type="EMBL" id="MXV63267.1"/>
    </source>
</evidence>
<dbReference type="PANTHER" id="PTHR42957">
    <property type="entry name" value="HELICASE MJ1565-RELATED"/>
    <property type="match status" value="1"/>
</dbReference>
<evidence type="ECO:0000313" key="8">
    <source>
        <dbReference type="Proteomes" id="UP000434101"/>
    </source>
</evidence>
<dbReference type="Gene3D" id="3.40.50.300">
    <property type="entry name" value="P-loop containing nucleotide triphosphate hydrolases"/>
    <property type="match status" value="2"/>
</dbReference>
<dbReference type="AlphaFoldDB" id="A0A6B0VQA6"/>
<keyword evidence="8" id="KW-1185">Reference proteome</keyword>
<dbReference type="InterPro" id="IPR002789">
    <property type="entry name" value="HerA_central"/>
</dbReference>
<gene>
    <name evidence="7" type="ORF">GS429_14570</name>
</gene>
<dbReference type="RefSeq" id="WP_328821408.1">
    <property type="nucleotide sequence ID" value="NZ_WUYX01000044.1"/>
</dbReference>